<protein>
    <submittedName>
        <fullName evidence="1">Thioesterase DpgC</fullName>
        <ecNumber evidence="1">1.13.11.80</ecNumber>
    </submittedName>
</protein>
<dbReference type="EMBL" id="JACHJV010000002">
    <property type="protein sequence ID" value="MBB4927766.1"/>
    <property type="molecule type" value="Genomic_DNA"/>
</dbReference>
<name>A0A7W7VYQ8_KITKI</name>
<accession>A0A7W7VYQ8</accession>
<dbReference type="InterPro" id="IPR029045">
    <property type="entry name" value="ClpP/crotonase-like_dom_sf"/>
</dbReference>
<dbReference type="PANTHER" id="PTHR11941">
    <property type="entry name" value="ENOYL-COA HYDRATASE-RELATED"/>
    <property type="match status" value="1"/>
</dbReference>
<dbReference type="InterPro" id="IPR053482">
    <property type="entry name" value="DPA-CoA_Dioxygenase"/>
</dbReference>
<dbReference type="InterPro" id="IPR001753">
    <property type="entry name" value="Enoyl-CoA_hydra/iso"/>
</dbReference>
<dbReference type="SUPFAM" id="SSF52096">
    <property type="entry name" value="ClpP/crotonase"/>
    <property type="match status" value="1"/>
</dbReference>
<dbReference type="CDD" id="cd06558">
    <property type="entry name" value="crotonase-like"/>
    <property type="match status" value="1"/>
</dbReference>
<keyword evidence="1" id="KW-0560">Oxidoreductase</keyword>
<dbReference type="Pfam" id="PF00378">
    <property type="entry name" value="ECH_1"/>
    <property type="match status" value="1"/>
</dbReference>
<evidence type="ECO:0000313" key="1">
    <source>
        <dbReference type="EMBL" id="MBB4927766.1"/>
    </source>
</evidence>
<comment type="caution">
    <text evidence="1">The sequence shown here is derived from an EMBL/GenBank/DDBJ whole genome shotgun (WGS) entry which is preliminary data.</text>
</comment>
<dbReference type="GO" id="GO:0006635">
    <property type="term" value="P:fatty acid beta-oxidation"/>
    <property type="evidence" value="ECO:0007669"/>
    <property type="project" value="TreeGrafter"/>
</dbReference>
<dbReference type="EC" id="1.13.11.80" evidence="1"/>
<dbReference type="Proteomes" id="UP000540506">
    <property type="component" value="Unassembled WGS sequence"/>
</dbReference>
<evidence type="ECO:0000313" key="2">
    <source>
        <dbReference type="Proteomes" id="UP000540506"/>
    </source>
</evidence>
<dbReference type="NCBIfam" id="NF042432">
    <property type="entry name" value="DHPACoAdixog_DpgC"/>
    <property type="match status" value="1"/>
</dbReference>
<dbReference type="Gene3D" id="3.90.226.10">
    <property type="entry name" value="2-enoyl-CoA Hydratase, Chain A, domain 1"/>
    <property type="match status" value="1"/>
</dbReference>
<proteinExistence type="predicted"/>
<dbReference type="AlphaFoldDB" id="A0A7W7VYQ8"/>
<organism evidence="1 2">
    <name type="scientific">Kitasatospora kifunensis</name>
    <name type="common">Streptomyces kifunensis</name>
    <dbReference type="NCBI Taxonomy" id="58351"/>
    <lineage>
        <taxon>Bacteria</taxon>
        <taxon>Bacillati</taxon>
        <taxon>Actinomycetota</taxon>
        <taxon>Actinomycetes</taxon>
        <taxon>Kitasatosporales</taxon>
        <taxon>Streptomycetaceae</taxon>
        <taxon>Kitasatospora</taxon>
    </lineage>
</organism>
<keyword evidence="2" id="KW-1185">Reference proteome</keyword>
<dbReference type="GO" id="GO:0016491">
    <property type="term" value="F:oxidoreductase activity"/>
    <property type="evidence" value="ECO:0007669"/>
    <property type="project" value="UniProtKB-KW"/>
</dbReference>
<dbReference type="PANTHER" id="PTHR11941:SF54">
    <property type="entry name" value="ENOYL-COA HYDRATASE, MITOCHONDRIAL"/>
    <property type="match status" value="1"/>
</dbReference>
<dbReference type="Gene3D" id="1.20.58.1300">
    <property type="match status" value="1"/>
</dbReference>
<gene>
    <name evidence="1" type="ORF">FHR34_006861</name>
</gene>
<sequence length="462" mass="49916">MTAPAIGTATTISTATATVIGTVIGTELSKARRTLAEAGDRADTLLATLPEPAARTPEQHALATDAKNAARTVRSQFMRLHGESVYQHLTDGHRIDLRLPELVAGAAAGWPGLMAGAEAMAAEQGRLQAEKEGLEIDQGIFLRQVLRSPASGRHLIDATALPTARALQLLPEFRRTGELDLGSVRLERRGSAAHLTMCRTDCLNAEDNRQVEDMETAVDLALLDPQVRVGLLRGGEMTHPRYRGRRVFSAGINLKSLHTGQISLVDFLLRRELGYINKLFRGLRVEHAGSWHTPVIEKPWVAAVDTFAIGGGTQLLLVFDRVLAAADSYLSLPAAQEGIVPGAGNLRLGRLAGGRLSRQVVLWGRRIHATEPDAGLLLDEVVEPDRMDQAVAESLERLDSPAVVTNRRMLNLAEEPPEQFRQYMAEFAMQQALRLYSQDVIGKVGRFSAAAAGAAAPAGART</sequence>
<reference evidence="1 2" key="1">
    <citation type="submission" date="2020-08" db="EMBL/GenBank/DDBJ databases">
        <title>Sequencing the genomes of 1000 actinobacteria strains.</title>
        <authorList>
            <person name="Klenk H.-P."/>
        </authorList>
    </citation>
    <scope>NUCLEOTIDE SEQUENCE [LARGE SCALE GENOMIC DNA]</scope>
    <source>
        <strain evidence="1 2">DSM 41654</strain>
    </source>
</reference>